<dbReference type="NCBIfam" id="NF008032">
    <property type="entry name" value="PRK10764.1"/>
    <property type="match status" value="1"/>
</dbReference>
<dbReference type="Gene3D" id="1.50.10.150">
    <property type="entry name" value="Voltage-dependent anion channel"/>
    <property type="match status" value="1"/>
</dbReference>
<dbReference type="InterPro" id="IPR052951">
    <property type="entry name" value="Tellurite_res_ion_channel"/>
</dbReference>
<organism evidence="6 7">
    <name type="scientific">Luteibacter pinisoli</name>
    <dbReference type="NCBI Taxonomy" id="2589080"/>
    <lineage>
        <taxon>Bacteria</taxon>
        <taxon>Pseudomonadati</taxon>
        <taxon>Pseudomonadota</taxon>
        <taxon>Gammaproteobacteria</taxon>
        <taxon>Lysobacterales</taxon>
        <taxon>Rhodanobacteraceae</taxon>
        <taxon>Luteibacter</taxon>
    </lineage>
</organism>
<gene>
    <name evidence="6" type="primary">tehA</name>
    <name evidence="6" type="ORF">FIV34_10695</name>
</gene>
<feature type="transmembrane region" description="Helical" evidence="5">
    <location>
        <begin position="102"/>
        <end position="123"/>
    </location>
</feature>
<keyword evidence="2 5" id="KW-0812">Transmembrane</keyword>
<dbReference type="PANTHER" id="PTHR37955">
    <property type="entry name" value="TELLURITE RESISTANCE PROTEIN TEHA"/>
    <property type="match status" value="1"/>
</dbReference>
<evidence type="ECO:0000256" key="1">
    <source>
        <dbReference type="ARBA" id="ARBA00004141"/>
    </source>
</evidence>
<dbReference type="OrthoDB" id="309023at2"/>
<evidence type="ECO:0000313" key="6">
    <source>
        <dbReference type="EMBL" id="QDE39638.1"/>
    </source>
</evidence>
<evidence type="ECO:0000256" key="2">
    <source>
        <dbReference type="ARBA" id="ARBA00022692"/>
    </source>
</evidence>
<dbReference type="EMBL" id="CP041046">
    <property type="protein sequence ID" value="QDE39638.1"/>
    <property type="molecule type" value="Genomic_DNA"/>
</dbReference>
<sequence>MVLRRSIPASFFGMVLGLVGLGSNWRNASHLWGVPPVIGEAIMTVAFVVWAVLITCYAMKWIGHREAAFEEARHPVQCCFIGLVPASTALMAVVLAPHAHGLALLALVVGGAGHVLFSVWRVGDMLQGGREMTTVTPVIYLPSVAGNFITSIAAGTLGYPSWGLLFLGAGVFAWLSLESVIVNRLFHAQALPVPLRPTLGIQLAPPVVAVAAWLANTQGAPELMVQATWGYGLLQLFLMIRLLPWIMQQPFAPSYWGFTFGLTALSGTAIAMTSRGLTGAIADLAPALFVVTNVTLAVIIIGTIVRAAQDKLLPPAAPSQVTAVPTTK</sequence>
<feature type="transmembrane region" description="Helical" evidence="5">
    <location>
        <begin position="165"/>
        <end position="186"/>
    </location>
</feature>
<keyword evidence="7" id="KW-1185">Reference proteome</keyword>
<dbReference type="GO" id="GO:0046583">
    <property type="term" value="F:monoatomic cation efflux transmembrane transporter activity"/>
    <property type="evidence" value="ECO:0007669"/>
    <property type="project" value="TreeGrafter"/>
</dbReference>
<evidence type="ECO:0000256" key="3">
    <source>
        <dbReference type="ARBA" id="ARBA00022989"/>
    </source>
</evidence>
<feature type="transmembrane region" description="Helical" evidence="5">
    <location>
        <begin position="135"/>
        <end position="159"/>
    </location>
</feature>
<dbReference type="RefSeq" id="WP_139982541.1">
    <property type="nucleotide sequence ID" value="NZ_CP041046.1"/>
</dbReference>
<dbReference type="CDD" id="cd09324">
    <property type="entry name" value="TDT_TehA"/>
    <property type="match status" value="1"/>
</dbReference>
<feature type="transmembrane region" description="Helical" evidence="5">
    <location>
        <begin position="78"/>
        <end position="96"/>
    </location>
</feature>
<dbReference type="PANTHER" id="PTHR37955:SF1">
    <property type="entry name" value="DEP DOMAIN-CONTAINING PROTEIN"/>
    <property type="match status" value="1"/>
</dbReference>
<evidence type="ECO:0000256" key="4">
    <source>
        <dbReference type="ARBA" id="ARBA00023136"/>
    </source>
</evidence>
<feature type="transmembrane region" description="Helical" evidence="5">
    <location>
        <begin position="254"/>
        <end position="272"/>
    </location>
</feature>
<dbReference type="Pfam" id="PF03595">
    <property type="entry name" value="SLAC1"/>
    <property type="match status" value="1"/>
</dbReference>
<protein>
    <submittedName>
        <fullName evidence="6">Dicarboxylate transporter/tellurite-resistance protein TehA</fullName>
    </submittedName>
</protein>
<dbReference type="InterPro" id="IPR039264">
    <property type="entry name" value="TehA"/>
</dbReference>
<dbReference type="Proteomes" id="UP000316093">
    <property type="component" value="Chromosome"/>
</dbReference>
<feature type="transmembrane region" description="Helical" evidence="5">
    <location>
        <begin position="7"/>
        <end position="25"/>
    </location>
</feature>
<feature type="transmembrane region" description="Helical" evidence="5">
    <location>
        <begin position="228"/>
        <end position="247"/>
    </location>
</feature>
<feature type="transmembrane region" description="Helical" evidence="5">
    <location>
        <begin position="284"/>
        <end position="305"/>
    </location>
</feature>
<reference evidence="6 7" key="1">
    <citation type="submission" date="2019-06" db="EMBL/GenBank/DDBJ databases">
        <title>A complete genome sequence for Luteibacter pinisoli MAH-14.</title>
        <authorList>
            <person name="Baltrus D.A."/>
        </authorList>
    </citation>
    <scope>NUCLEOTIDE SEQUENCE [LARGE SCALE GENOMIC DNA]</scope>
    <source>
        <strain evidence="6 7">MAH-14</strain>
    </source>
</reference>
<dbReference type="InterPro" id="IPR038665">
    <property type="entry name" value="Voltage-dep_anion_channel_sf"/>
</dbReference>
<feature type="transmembrane region" description="Helical" evidence="5">
    <location>
        <begin position="37"/>
        <end position="58"/>
    </location>
</feature>
<dbReference type="KEGG" id="lpy:FIV34_10695"/>
<proteinExistence type="predicted"/>
<keyword evidence="4 5" id="KW-0472">Membrane</keyword>
<comment type="subcellular location">
    <subcellularLocation>
        <location evidence="1">Membrane</location>
        <topology evidence="1">Multi-pass membrane protein</topology>
    </subcellularLocation>
</comment>
<dbReference type="InterPro" id="IPR004695">
    <property type="entry name" value="SLAC1/Mae1/Ssu1/TehA"/>
</dbReference>
<accession>A0A4Y5Z5V4</accession>
<feature type="transmembrane region" description="Helical" evidence="5">
    <location>
        <begin position="198"/>
        <end position="216"/>
    </location>
</feature>
<name>A0A4Y5Z5V4_9GAMM</name>
<keyword evidence="3 5" id="KW-1133">Transmembrane helix</keyword>
<evidence type="ECO:0000313" key="7">
    <source>
        <dbReference type="Proteomes" id="UP000316093"/>
    </source>
</evidence>
<evidence type="ECO:0000256" key="5">
    <source>
        <dbReference type="SAM" id="Phobius"/>
    </source>
</evidence>
<dbReference type="GO" id="GO:0005886">
    <property type="term" value="C:plasma membrane"/>
    <property type="evidence" value="ECO:0007669"/>
    <property type="project" value="TreeGrafter"/>
</dbReference>
<dbReference type="AlphaFoldDB" id="A0A4Y5Z5V4"/>